<protein>
    <submittedName>
        <fullName evidence="1">Uncharacterized protein</fullName>
    </submittedName>
</protein>
<evidence type="ECO:0000313" key="1">
    <source>
        <dbReference type="EMBL" id="XCM35382.1"/>
    </source>
</evidence>
<reference evidence="1" key="1">
    <citation type="submission" date="2024-07" db="EMBL/GenBank/DDBJ databases">
        <authorList>
            <person name="Kim Y.J."/>
            <person name="Jeong J.Y."/>
        </authorList>
    </citation>
    <scope>NUCLEOTIDE SEQUENCE</scope>
    <source>
        <strain evidence="1">GIHE-MW2</strain>
    </source>
</reference>
<name>A0AAU8JAY8_9CYAN</name>
<gene>
    <name evidence="1" type="ORF">ABWT76_004057</name>
</gene>
<organism evidence="1">
    <name type="scientific">Planktothricoides raciborskii GIHE-MW2</name>
    <dbReference type="NCBI Taxonomy" id="2792601"/>
    <lineage>
        <taxon>Bacteria</taxon>
        <taxon>Bacillati</taxon>
        <taxon>Cyanobacteriota</taxon>
        <taxon>Cyanophyceae</taxon>
        <taxon>Oscillatoriophycideae</taxon>
        <taxon>Oscillatoriales</taxon>
        <taxon>Oscillatoriaceae</taxon>
        <taxon>Planktothricoides</taxon>
    </lineage>
</organism>
<dbReference type="AlphaFoldDB" id="A0AAU8JAY8"/>
<dbReference type="EMBL" id="CP159837">
    <property type="protein sequence ID" value="XCM35382.1"/>
    <property type="molecule type" value="Genomic_DNA"/>
</dbReference>
<sequence>MSVFPNSPILLSLETAIDYHPVTVTPQTLLLEAIATHEFRTPLTSILG</sequence>
<proteinExistence type="predicted"/>
<dbReference type="RefSeq" id="WP_354634874.1">
    <property type="nucleotide sequence ID" value="NZ_CP159837.1"/>
</dbReference>
<accession>A0AAU8JAY8</accession>